<evidence type="ECO:0000259" key="1">
    <source>
        <dbReference type="PROSITE" id="PS51725"/>
    </source>
</evidence>
<dbReference type="InterPro" id="IPR007138">
    <property type="entry name" value="ABM_dom"/>
</dbReference>
<dbReference type="PROSITE" id="PS51725">
    <property type="entry name" value="ABM"/>
    <property type="match status" value="1"/>
</dbReference>
<evidence type="ECO:0000313" key="2">
    <source>
        <dbReference type="EMBL" id="MTI27186.1"/>
    </source>
</evidence>
<proteinExistence type="predicted"/>
<dbReference type="Proteomes" id="UP000798808">
    <property type="component" value="Unassembled WGS sequence"/>
</dbReference>
<gene>
    <name evidence="2" type="ORF">E1163_19685</name>
</gene>
<feature type="domain" description="ABM" evidence="1">
    <location>
        <begin position="2"/>
        <end position="95"/>
    </location>
</feature>
<keyword evidence="2" id="KW-0503">Monooxygenase</keyword>
<dbReference type="RefSeq" id="WP_155174190.1">
    <property type="nucleotide sequence ID" value="NZ_BAAAFL010000008.1"/>
</dbReference>
<dbReference type="EMBL" id="SMLW01000616">
    <property type="protein sequence ID" value="MTI27186.1"/>
    <property type="molecule type" value="Genomic_DNA"/>
</dbReference>
<dbReference type="GO" id="GO:0004497">
    <property type="term" value="F:monooxygenase activity"/>
    <property type="evidence" value="ECO:0007669"/>
    <property type="project" value="UniProtKB-KW"/>
</dbReference>
<comment type="caution">
    <text evidence="2">The sequence shown here is derived from an EMBL/GenBank/DDBJ whole genome shotgun (WGS) entry which is preliminary data.</text>
</comment>
<dbReference type="InterPro" id="IPR011008">
    <property type="entry name" value="Dimeric_a/b-barrel"/>
</dbReference>
<dbReference type="Pfam" id="PF03992">
    <property type="entry name" value="ABM"/>
    <property type="match status" value="1"/>
</dbReference>
<evidence type="ECO:0000313" key="3">
    <source>
        <dbReference type="Proteomes" id="UP000798808"/>
    </source>
</evidence>
<keyword evidence="2" id="KW-0560">Oxidoreductase</keyword>
<name>A0ABW9RTG5_9BACT</name>
<keyword evidence="3" id="KW-1185">Reference proteome</keyword>
<dbReference type="SUPFAM" id="SSF54909">
    <property type="entry name" value="Dimeric alpha+beta barrel"/>
    <property type="match status" value="1"/>
</dbReference>
<reference evidence="2 3" key="1">
    <citation type="submission" date="2019-02" db="EMBL/GenBank/DDBJ databases">
        <authorList>
            <person name="Goldberg S.R."/>
            <person name="Haltli B.A."/>
            <person name="Correa H."/>
            <person name="Russell K.G."/>
        </authorList>
    </citation>
    <scope>NUCLEOTIDE SEQUENCE [LARGE SCALE GENOMIC DNA]</scope>
    <source>
        <strain evidence="2 3">JCM 16186</strain>
    </source>
</reference>
<accession>A0ABW9RTG5</accession>
<sequence>MLIRIVRMTFREEEVENFIKVFNASKQKIRSFPGCNHLELHKDYNKDNVYITYSHWDDEDALNNYRHSDLFKSVWAETKVLFADKPLAYSHRKVMTVDREKE</sequence>
<dbReference type="Gene3D" id="3.30.70.100">
    <property type="match status" value="1"/>
</dbReference>
<organism evidence="2 3">
    <name type="scientific">Fulvivirga kasyanovii</name>
    <dbReference type="NCBI Taxonomy" id="396812"/>
    <lineage>
        <taxon>Bacteria</taxon>
        <taxon>Pseudomonadati</taxon>
        <taxon>Bacteroidota</taxon>
        <taxon>Cytophagia</taxon>
        <taxon>Cytophagales</taxon>
        <taxon>Fulvivirgaceae</taxon>
        <taxon>Fulvivirga</taxon>
    </lineage>
</organism>
<protein>
    <submittedName>
        <fullName evidence="2">Antibiotic biosynthesis monooxygenase</fullName>
    </submittedName>
</protein>